<dbReference type="Pfam" id="PF06739">
    <property type="entry name" value="SBBP"/>
    <property type="match status" value="7"/>
</dbReference>
<dbReference type="Pfam" id="PF25778">
    <property type="entry name" value="DUF7948"/>
    <property type="match status" value="1"/>
</dbReference>
<dbReference type="InterPro" id="IPR052918">
    <property type="entry name" value="Motility_Chemotaxis_Reg"/>
</dbReference>
<dbReference type="RefSeq" id="WP_340542045.1">
    <property type="nucleotide sequence ID" value="NZ_JBBLXS010000571.1"/>
</dbReference>
<feature type="domain" description="DUF7948" evidence="1">
    <location>
        <begin position="17"/>
        <end position="221"/>
    </location>
</feature>
<accession>A0ABU8YVD0</accession>
<dbReference type="PANTHER" id="PTHR35580">
    <property type="entry name" value="CELL SURFACE GLYCOPROTEIN (S-LAYER PROTEIN)-LIKE PROTEIN"/>
    <property type="match status" value="1"/>
</dbReference>
<evidence type="ECO:0000259" key="1">
    <source>
        <dbReference type="Pfam" id="PF25778"/>
    </source>
</evidence>
<dbReference type="PANTHER" id="PTHR35580:SF1">
    <property type="entry name" value="PHYTASE-LIKE DOMAIN-CONTAINING PROTEIN"/>
    <property type="match status" value="1"/>
</dbReference>
<proteinExistence type="predicted"/>
<dbReference type="InterPro" id="IPR057708">
    <property type="entry name" value="DUF7948"/>
</dbReference>
<protein>
    <submittedName>
        <fullName evidence="2">SBBP repeat-containing protein</fullName>
    </submittedName>
</protein>
<reference evidence="2 3" key="1">
    <citation type="journal article" date="2020" name="Harmful Algae">
        <title>Molecular and morphological characterization of a novel dihydroanatoxin-a producing Microcoleus species (cyanobacteria) from the Russian River, California, USA.</title>
        <authorList>
            <person name="Conklin K.Y."/>
            <person name="Stancheva R."/>
            <person name="Otten T.G."/>
            <person name="Fadness R."/>
            <person name="Boyer G.L."/>
            <person name="Read B."/>
            <person name="Zhang X."/>
            <person name="Sheath R.G."/>
        </authorList>
    </citation>
    <scope>NUCLEOTIDE SEQUENCE [LARGE SCALE GENOMIC DNA]</scope>
    <source>
        <strain evidence="2 3">PTRS2</strain>
    </source>
</reference>
<dbReference type="InterPro" id="IPR010620">
    <property type="entry name" value="SBBP_repeat"/>
</dbReference>
<organism evidence="2 3">
    <name type="scientific">Microcoleus anatoxicus PTRS2</name>
    <dbReference type="NCBI Taxonomy" id="2705321"/>
    <lineage>
        <taxon>Bacteria</taxon>
        <taxon>Bacillati</taxon>
        <taxon>Cyanobacteriota</taxon>
        <taxon>Cyanophyceae</taxon>
        <taxon>Oscillatoriophycideae</taxon>
        <taxon>Oscillatoriales</taxon>
        <taxon>Microcoleaceae</taxon>
        <taxon>Microcoleus</taxon>
        <taxon>Microcoleus anatoxicus</taxon>
    </lineage>
</organism>
<dbReference type="SUPFAM" id="SSF63829">
    <property type="entry name" value="Calcium-dependent phosphotriesterase"/>
    <property type="match status" value="1"/>
</dbReference>
<evidence type="ECO:0000313" key="3">
    <source>
        <dbReference type="Proteomes" id="UP001384579"/>
    </source>
</evidence>
<name>A0ABU8YVD0_9CYAN</name>
<dbReference type="EMBL" id="JBBLXS010000571">
    <property type="protein sequence ID" value="MEK0188298.1"/>
    <property type="molecule type" value="Genomic_DNA"/>
</dbReference>
<gene>
    <name evidence="2" type="ORF">WMG39_26155</name>
</gene>
<evidence type="ECO:0000313" key="2">
    <source>
        <dbReference type="EMBL" id="MEK0188298.1"/>
    </source>
</evidence>
<sequence>MSSPNQQTSYGQIPLSFIANAGQTDPNVKFQVKGAGHSIYFTPNEITFTAFQKPNEPGNQATTSSIVRSSLANSNPNPTISGLEKLPGFANFILGEDSSQWRTDVPTFNGVVYQNVYQGIDRVFKGTEGQLKSEFLVAPFADPNQIKMNYSGVNNIRLRDDGSLILETPLGELIDNAPIVYQDINGQRVNVPAAYNLLGNNQVNFSLGDFDRTQPLVIDPVLAYSTYLGGSASDSANRMTVDSTGAAYIIGTTVNNFTTTPGAYQTTPAGQADFLVTKINPEGTALVYSTYIGGTGNEYGIGIAVDGQGNAYLTGQVDPGYPTTPGSFQPTATTYNAAATKLNVAGNSLVYSTFLGGNGSALGTSIAVDSNGNAYVTGPTGDNFPIANASQPQIGGNIDAFITKVNPTGSGLVYSTYFGGSNRDEGQGIAVDSNGNAYVSGITYSTNLPLTNPVQTTIGGGQYDAFISKFTPNGARIYSTYLGGTGDDQGTSIAADSSGNAYIVGTTSSTNFPIVSPIQLLNAGGANDAFVSKLSAAGNSLIYSTYLGGSGDDKGDRIIVDSANNAYVTGDTTSTNFPTQNAIQSVSGGGKDAFVTKINSSGSAFVDSTYLGGSGDDNGNGIAVDTSGAVYVAGSSASTNFPTANPLQAANGGGDFDAFITKIIPGGPQVKIVESGGSTNVAESGTTDTYTVVLTNQPTANVAIALNTGTQIQSIAGLSFTPTNWFVPQTVIVSAVDDIVDETSPHTGPIAHTAISTDAKYNGASVSFTVNGTVGNTVNAKITDND</sequence>
<keyword evidence="3" id="KW-1185">Reference proteome</keyword>
<feature type="non-terminal residue" evidence="2">
    <location>
        <position position="786"/>
    </location>
</feature>
<comment type="caution">
    <text evidence="2">The sequence shown here is derived from an EMBL/GenBank/DDBJ whole genome shotgun (WGS) entry which is preliminary data.</text>
</comment>
<dbReference type="Proteomes" id="UP001384579">
    <property type="component" value="Unassembled WGS sequence"/>
</dbReference>